<dbReference type="EMBL" id="SOEY01000006">
    <property type="protein sequence ID" value="TFB76410.1"/>
    <property type="molecule type" value="Genomic_DNA"/>
</dbReference>
<dbReference type="AlphaFoldDB" id="A0A4R8V4B4"/>
<dbReference type="Gene3D" id="3.40.50.720">
    <property type="entry name" value="NAD(P)-binding Rossmann-like Domain"/>
    <property type="match status" value="1"/>
</dbReference>
<protein>
    <submittedName>
        <fullName evidence="2">NAD-dependent epimerase/dehydratase family protein</fullName>
    </submittedName>
</protein>
<evidence type="ECO:0000259" key="1">
    <source>
        <dbReference type="Pfam" id="PF01370"/>
    </source>
</evidence>
<feature type="domain" description="NAD-dependent epimerase/dehydratase" evidence="1">
    <location>
        <begin position="169"/>
        <end position="279"/>
    </location>
</feature>
<keyword evidence="3" id="KW-1185">Reference proteome</keyword>
<reference evidence="2 3" key="1">
    <citation type="submission" date="2019-03" db="EMBL/GenBank/DDBJ databases">
        <title>Genomics of glacier-inhabiting Cryobacterium strains.</title>
        <authorList>
            <person name="Liu Q."/>
            <person name="Xin Y.-H."/>
        </authorList>
    </citation>
    <scope>NUCLEOTIDE SEQUENCE [LARGE SCALE GENOMIC DNA]</scope>
    <source>
        <strain evidence="2 3">HLT2-23</strain>
    </source>
</reference>
<organism evidence="2 3">
    <name type="scientific">Cryobacterium glaciale</name>
    <dbReference type="NCBI Taxonomy" id="1259145"/>
    <lineage>
        <taxon>Bacteria</taxon>
        <taxon>Bacillati</taxon>
        <taxon>Actinomycetota</taxon>
        <taxon>Actinomycetes</taxon>
        <taxon>Micrococcales</taxon>
        <taxon>Microbacteriaceae</taxon>
        <taxon>Cryobacterium</taxon>
    </lineage>
</organism>
<evidence type="ECO:0000313" key="2">
    <source>
        <dbReference type="EMBL" id="TFB76410.1"/>
    </source>
</evidence>
<gene>
    <name evidence="2" type="ORF">E3O06_03355</name>
</gene>
<dbReference type="PANTHER" id="PTHR43245">
    <property type="entry name" value="BIFUNCTIONAL POLYMYXIN RESISTANCE PROTEIN ARNA"/>
    <property type="match status" value="1"/>
</dbReference>
<dbReference type="PRINTS" id="PR01713">
    <property type="entry name" value="NUCEPIMERASE"/>
</dbReference>
<sequence length="372" mass="40172">MRILVTGGAGFIGSHVVDNLLAQGHEVRVYDKMVEQVHAGNGPRYVSEDAEFIYGEMNDAEGLTDALRGVEQIVHLAAEVGVGQSMYEISRYVDANTGGTARLLDVIVNGKNDVSKIVVASSMSIYGEGSYWCAEHGAISPRLRSEAQLRERRWEPACTICGQDLSPVPTAESKPLFPTSVYAICKMDQELLTLSVGAAYGIDVTAVRYFNAYGPRQALSNPYTGVAAIFSGRLLNGLAPIVMEDGNQKRDFIHVKDVATATVLALTAPKANGQAINIGIGDPISISEVATTLAKALGREEIAPIITGEYRAGDIRHCWADPTLAEEILGFEPEYRFRDKGVEELVNWVGSQTAVDKVTAANDELRKRGLTV</sequence>
<dbReference type="InterPro" id="IPR050177">
    <property type="entry name" value="Lipid_A_modif_metabolic_enz"/>
</dbReference>
<dbReference type="Proteomes" id="UP000298173">
    <property type="component" value="Unassembled WGS sequence"/>
</dbReference>
<dbReference type="SUPFAM" id="SSF51735">
    <property type="entry name" value="NAD(P)-binding Rossmann-fold domains"/>
    <property type="match status" value="1"/>
</dbReference>
<comment type="caution">
    <text evidence="2">The sequence shown here is derived from an EMBL/GenBank/DDBJ whole genome shotgun (WGS) entry which is preliminary data.</text>
</comment>
<proteinExistence type="predicted"/>
<dbReference type="Pfam" id="PF01370">
    <property type="entry name" value="Epimerase"/>
    <property type="match status" value="2"/>
</dbReference>
<feature type="domain" description="NAD-dependent epimerase/dehydratase" evidence="1">
    <location>
        <begin position="3"/>
        <end position="130"/>
    </location>
</feature>
<dbReference type="RefSeq" id="WP_134501572.1">
    <property type="nucleotide sequence ID" value="NZ_SOEY01000006.1"/>
</dbReference>
<name>A0A4R8V4B4_9MICO</name>
<dbReference type="InterPro" id="IPR001509">
    <property type="entry name" value="Epimerase_deHydtase"/>
</dbReference>
<dbReference type="InterPro" id="IPR036291">
    <property type="entry name" value="NAD(P)-bd_dom_sf"/>
</dbReference>
<dbReference type="OrthoDB" id="9801785at2"/>
<evidence type="ECO:0000313" key="3">
    <source>
        <dbReference type="Proteomes" id="UP000298173"/>
    </source>
</evidence>
<dbReference type="PANTHER" id="PTHR43245:SF13">
    <property type="entry name" value="UDP-D-APIOSE_UDP-D-XYLOSE SYNTHASE 2"/>
    <property type="match status" value="1"/>
</dbReference>
<accession>A0A4R8V4B4</accession>